<reference evidence="2" key="1">
    <citation type="submission" date="2021-06" db="EMBL/GenBank/DDBJ databases">
        <authorList>
            <person name="Kallberg Y."/>
            <person name="Tangrot J."/>
            <person name="Rosling A."/>
        </authorList>
    </citation>
    <scope>NUCLEOTIDE SEQUENCE</scope>
    <source>
        <strain evidence="2">FL966</strain>
    </source>
</reference>
<comment type="caution">
    <text evidence="2">The sequence shown here is derived from an EMBL/GenBank/DDBJ whole genome shotgun (WGS) entry which is preliminary data.</text>
</comment>
<gene>
    <name evidence="2" type="ORF">CPELLU_LOCUS6288</name>
</gene>
<evidence type="ECO:0000313" key="3">
    <source>
        <dbReference type="Proteomes" id="UP000789759"/>
    </source>
</evidence>
<dbReference type="OrthoDB" id="2387250at2759"/>
<organism evidence="2 3">
    <name type="scientific">Cetraspora pellucida</name>
    <dbReference type="NCBI Taxonomy" id="1433469"/>
    <lineage>
        <taxon>Eukaryota</taxon>
        <taxon>Fungi</taxon>
        <taxon>Fungi incertae sedis</taxon>
        <taxon>Mucoromycota</taxon>
        <taxon>Glomeromycotina</taxon>
        <taxon>Glomeromycetes</taxon>
        <taxon>Diversisporales</taxon>
        <taxon>Gigasporaceae</taxon>
        <taxon>Cetraspora</taxon>
    </lineage>
</organism>
<keyword evidence="3" id="KW-1185">Reference proteome</keyword>
<dbReference type="EMBL" id="CAJVQA010003856">
    <property type="protein sequence ID" value="CAG8585320.1"/>
    <property type="molecule type" value="Genomic_DNA"/>
</dbReference>
<feature type="compositionally biased region" description="Basic residues" evidence="1">
    <location>
        <begin position="172"/>
        <end position="191"/>
    </location>
</feature>
<protein>
    <submittedName>
        <fullName evidence="2">16628_t:CDS:1</fullName>
    </submittedName>
</protein>
<dbReference type="AlphaFoldDB" id="A0A9N9C2D3"/>
<accession>A0A9N9C2D3</accession>
<name>A0A9N9C2D3_9GLOM</name>
<sequence>MLYSKRNLRYSLNSYSFNVIVNAAPIQNPFVLVTDADRPEAGVGENLINTGRQALRNFRKALEASLNKFKNTKPKNDHVEIAIEKAIEKAIENLRDHFCEYENFPEALPNNESKGPNEVDSNEVKSKGPNEAVSKVETKGPDEVETKGPNEVETKGPNEVETKGPNEVESKGKKRKKSPNTRHANKKRKTKTVAIKIGTSSMSDDVTSKKLITNATENMRSDLPEIPKIHDSLFANMTTGFHSDNEAWEILEYLEDRVLTSSFKSNCMSHPTVNKFHADTFEAYFGAYYHAVEELHTCRYLDSLMTPLLDLILEDIKFGKTDIGIHTK</sequence>
<feature type="compositionally biased region" description="Basic and acidic residues" evidence="1">
    <location>
        <begin position="122"/>
        <end position="171"/>
    </location>
</feature>
<feature type="region of interest" description="Disordered" evidence="1">
    <location>
        <begin position="105"/>
        <end position="191"/>
    </location>
</feature>
<evidence type="ECO:0000256" key="1">
    <source>
        <dbReference type="SAM" id="MobiDB-lite"/>
    </source>
</evidence>
<dbReference type="Proteomes" id="UP000789759">
    <property type="component" value="Unassembled WGS sequence"/>
</dbReference>
<evidence type="ECO:0000313" key="2">
    <source>
        <dbReference type="EMBL" id="CAG8585320.1"/>
    </source>
</evidence>
<proteinExistence type="predicted"/>